<gene>
    <name evidence="1" type="ORF">PENTCL1PPCAC_10436</name>
    <name evidence="2" type="ORF">PENTCL1PPCAC_30784</name>
</gene>
<accession>A0AAV5US10</accession>
<dbReference type="Proteomes" id="UP001432027">
    <property type="component" value="Unassembled WGS sequence"/>
</dbReference>
<protein>
    <submittedName>
        <fullName evidence="2">Uncharacterized protein</fullName>
    </submittedName>
</protein>
<evidence type="ECO:0000313" key="3">
    <source>
        <dbReference type="Proteomes" id="UP001432027"/>
    </source>
</evidence>
<comment type="caution">
    <text evidence="2">The sequence shown here is derived from an EMBL/GenBank/DDBJ whole genome shotgun (WGS) entry which is preliminary data.</text>
</comment>
<reference evidence="2" key="1">
    <citation type="submission" date="2023-10" db="EMBL/GenBank/DDBJ databases">
        <title>Genome assembly of Pristionchus species.</title>
        <authorList>
            <person name="Yoshida K."/>
            <person name="Sommer R.J."/>
        </authorList>
    </citation>
    <scope>NUCLEOTIDE SEQUENCE</scope>
    <source>
        <strain evidence="2">RS0144</strain>
    </source>
</reference>
<dbReference type="AlphaFoldDB" id="A0AAV5US10"/>
<dbReference type="EMBL" id="BTSX01000131">
    <property type="protein sequence ID" value="GMT08610.1"/>
    <property type="molecule type" value="Genomic_DNA"/>
</dbReference>
<feature type="non-terminal residue" evidence="2">
    <location>
        <position position="1"/>
    </location>
</feature>
<dbReference type="EMBL" id="BTSX01000003">
    <property type="protein sequence ID" value="GMS88261.1"/>
    <property type="molecule type" value="Genomic_DNA"/>
</dbReference>
<proteinExistence type="predicted"/>
<sequence length="198" mass="21854">YPAICIVFCIRVTSPSSFLLEVCDFPLLAPSLEQIDADVLGRKSIVSNDSCSVDLCREALKLRAQRLVRLEVLLVDASLALVNELRRHGDVVELGHGGDNGVHSEDRLVAQTTPLLAAFAAGRRFVGSLRGCCRGRLGCCCSCCRRGLGSGCSSCSRGRRRSGFCSNYRHWIRALFIIRRCGRSFRMRGFCSCRHGIR</sequence>
<feature type="non-terminal residue" evidence="2">
    <location>
        <position position="198"/>
    </location>
</feature>
<keyword evidence="3" id="KW-1185">Reference proteome</keyword>
<name>A0AAV5US10_9BILA</name>
<evidence type="ECO:0000313" key="1">
    <source>
        <dbReference type="EMBL" id="GMS88261.1"/>
    </source>
</evidence>
<evidence type="ECO:0000313" key="2">
    <source>
        <dbReference type="EMBL" id="GMT08610.1"/>
    </source>
</evidence>
<organism evidence="2 3">
    <name type="scientific">Pristionchus entomophagus</name>
    <dbReference type="NCBI Taxonomy" id="358040"/>
    <lineage>
        <taxon>Eukaryota</taxon>
        <taxon>Metazoa</taxon>
        <taxon>Ecdysozoa</taxon>
        <taxon>Nematoda</taxon>
        <taxon>Chromadorea</taxon>
        <taxon>Rhabditida</taxon>
        <taxon>Rhabditina</taxon>
        <taxon>Diplogasteromorpha</taxon>
        <taxon>Diplogasteroidea</taxon>
        <taxon>Neodiplogasteridae</taxon>
        <taxon>Pristionchus</taxon>
    </lineage>
</organism>